<name>A0ABW4LWZ2_9BACI</name>
<dbReference type="NCBIfam" id="TIGR00693">
    <property type="entry name" value="thiE"/>
    <property type="match status" value="1"/>
</dbReference>
<evidence type="ECO:0000256" key="4">
    <source>
        <dbReference type="ARBA" id="ARBA00022842"/>
    </source>
</evidence>
<feature type="binding site" evidence="9">
    <location>
        <position position="75"/>
    </location>
    <ligand>
        <name>Mg(2+)</name>
        <dbReference type="ChEBI" id="CHEBI:18420"/>
    </ligand>
</feature>
<dbReference type="CDD" id="cd00564">
    <property type="entry name" value="TMP_TenI"/>
    <property type="match status" value="1"/>
</dbReference>
<evidence type="ECO:0000256" key="11">
    <source>
        <dbReference type="RuleBase" id="RU004253"/>
    </source>
</evidence>
<evidence type="ECO:0000256" key="3">
    <source>
        <dbReference type="ARBA" id="ARBA00022723"/>
    </source>
</evidence>
<dbReference type="InterPro" id="IPR034291">
    <property type="entry name" value="TMP_synthase"/>
</dbReference>
<dbReference type="EC" id="2.5.1.3" evidence="9"/>
<evidence type="ECO:0000259" key="12">
    <source>
        <dbReference type="Pfam" id="PF02581"/>
    </source>
</evidence>
<evidence type="ECO:0000313" key="14">
    <source>
        <dbReference type="Proteomes" id="UP001597214"/>
    </source>
</evidence>
<feature type="domain" description="Thiamine phosphate synthase/TenI" evidence="12">
    <location>
        <begin position="9"/>
        <end position="193"/>
    </location>
</feature>
<feature type="binding site" evidence="9">
    <location>
        <position position="141"/>
    </location>
    <ligand>
        <name>4-amino-2-methyl-5-(diphosphooxymethyl)pyrimidine</name>
        <dbReference type="ChEBI" id="CHEBI:57841"/>
    </ligand>
</feature>
<feature type="binding site" evidence="9">
    <location>
        <position position="112"/>
    </location>
    <ligand>
        <name>4-amino-2-methyl-5-(diphosphooxymethyl)pyrimidine</name>
        <dbReference type="ChEBI" id="CHEBI:57841"/>
    </ligand>
</feature>
<comment type="similarity">
    <text evidence="9 10">Belongs to the thiamine-phosphate synthase family.</text>
</comment>
<keyword evidence="3 9" id="KW-0479">Metal-binding</keyword>
<comment type="catalytic activity">
    <reaction evidence="6 9 10">
        <text>4-methyl-5-(2-phosphooxyethyl)-thiazole + 4-amino-2-methyl-5-(diphosphooxymethyl)pyrimidine + H(+) = thiamine phosphate + diphosphate</text>
        <dbReference type="Rhea" id="RHEA:22328"/>
        <dbReference type="ChEBI" id="CHEBI:15378"/>
        <dbReference type="ChEBI" id="CHEBI:33019"/>
        <dbReference type="ChEBI" id="CHEBI:37575"/>
        <dbReference type="ChEBI" id="CHEBI:57841"/>
        <dbReference type="ChEBI" id="CHEBI:58296"/>
        <dbReference type="EC" id="2.5.1.3"/>
    </reaction>
</comment>
<dbReference type="InterPro" id="IPR036206">
    <property type="entry name" value="ThiamineP_synth_sf"/>
</dbReference>
<evidence type="ECO:0000256" key="5">
    <source>
        <dbReference type="ARBA" id="ARBA00022977"/>
    </source>
</evidence>
<dbReference type="HAMAP" id="MF_00097">
    <property type="entry name" value="TMP_synthase"/>
    <property type="match status" value="1"/>
</dbReference>
<dbReference type="SUPFAM" id="SSF51391">
    <property type="entry name" value="Thiamin phosphate synthase"/>
    <property type="match status" value="1"/>
</dbReference>
<evidence type="ECO:0000256" key="6">
    <source>
        <dbReference type="ARBA" id="ARBA00047334"/>
    </source>
</evidence>
<organism evidence="13 14">
    <name type="scientific">Bacillus salitolerans</name>
    <dbReference type="NCBI Taxonomy" id="1437434"/>
    <lineage>
        <taxon>Bacteria</taxon>
        <taxon>Bacillati</taxon>
        <taxon>Bacillota</taxon>
        <taxon>Bacilli</taxon>
        <taxon>Bacillales</taxon>
        <taxon>Bacillaceae</taxon>
        <taxon>Bacillus</taxon>
    </lineage>
</organism>
<evidence type="ECO:0000256" key="7">
    <source>
        <dbReference type="ARBA" id="ARBA00047851"/>
    </source>
</evidence>
<dbReference type="GO" id="GO:0004789">
    <property type="term" value="F:thiamine-phosphate diphosphorylase activity"/>
    <property type="evidence" value="ECO:0007669"/>
    <property type="project" value="UniProtKB-EC"/>
</dbReference>
<evidence type="ECO:0000256" key="1">
    <source>
        <dbReference type="ARBA" id="ARBA00005165"/>
    </source>
</evidence>
<feature type="binding site" evidence="9">
    <location>
        <position position="170"/>
    </location>
    <ligand>
        <name>2-[(2R,5Z)-2-carboxy-4-methylthiazol-5(2H)-ylidene]ethyl phosphate</name>
        <dbReference type="ChEBI" id="CHEBI:62899"/>
    </ligand>
</feature>
<feature type="binding site" evidence="9">
    <location>
        <begin position="138"/>
        <end position="140"/>
    </location>
    <ligand>
        <name>2-[(2R,5Z)-2-carboxy-4-methylthiazol-5(2H)-ylidene]ethyl phosphate</name>
        <dbReference type="ChEBI" id="CHEBI:62899"/>
    </ligand>
</feature>
<evidence type="ECO:0000256" key="9">
    <source>
        <dbReference type="HAMAP-Rule" id="MF_00097"/>
    </source>
</evidence>
<sequence length="213" mass="23220">MNIREKLQLYFVMGSPNCPHQNPVEVLEKALLGGITLFQFREKGEHAFTGIAKLELAKTLLSVCHQYGVPFIVNDDIELAIEVNADGVHIGQDDEDIESVRNKLGQKIVGVSAHNLEEAKLAIQKGADYIGVGPMYTTKTKLDAREVQGPQIIKQMREANLTIPIVGIGGITKDNAKEVFYAGADGIAVISAIASDDFPEIAVKELRNVPRTV</sequence>
<keyword evidence="14" id="KW-1185">Reference proteome</keyword>
<keyword evidence="2 9" id="KW-0808">Transferase</keyword>
<keyword evidence="5 9" id="KW-0784">Thiamine biosynthesis</keyword>
<dbReference type="Proteomes" id="UP001597214">
    <property type="component" value="Unassembled WGS sequence"/>
</dbReference>
<keyword evidence="4 9" id="KW-0460">Magnesium</keyword>
<comment type="catalytic activity">
    <reaction evidence="8 9 10">
        <text>2-[(2R,5Z)-2-carboxy-4-methylthiazol-5(2H)-ylidene]ethyl phosphate + 4-amino-2-methyl-5-(diphosphooxymethyl)pyrimidine + 2 H(+) = thiamine phosphate + CO2 + diphosphate</text>
        <dbReference type="Rhea" id="RHEA:47844"/>
        <dbReference type="ChEBI" id="CHEBI:15378"/>
        <dbReference type="ChEBI" id="CHEBI:16526"/>
        <dbReference type="ChEBI" id="CHEBI:33019"/>
        <dbReference type="ChEBI" id="CHEBI:37575"/>
        <dbReference type="ChEBI" id="CHEBI:57841"/>
        <dbReference type="ChEBI" id="CHEBI:62899"/>
        <dbReference type="EC" id="2.5.1.3"/>
    </reaction>
</comment>
<evidence type="ECO:0000256" key="8">
    <source>
        <dbReference type="ARBA" id="ARBA00047883"/>
    </source>
</evidence>
<feature type="binding site" evidence="9">
    <location>
        <begin position="39"/>
        <end position="43"/>
    </location>
    <ligand>
        <name>4-amino-2-methyl-5-(diphosphooxymethyl)pyrimidine</name>
        <dbReference type="ChEBI" id="CHEBI:57841"/>
    </ligand>
</feature>
<comment type="pathway">
    <text evidence="1 9 11">Cofactor biosynthesis; thiamine diphosphate biosynthesis; thiamine phosphate from 4-amino-2-methyl-5-diphosphomethylpyrimidine and 4-methyl-5-(2-phosphoethyl)-thiazole: step 1/1.</text>
</comment>
<comment type="function">
    <text evidence="9">Condenses 4-methyl-5-(beta-hydroxyethyl)thiazole monophosphate (THZ-P) and 2-methyl-4-amino-5-hydroxymethyl pyrimidine pyrophosphate (HMP-PP) to form thiamine monophosphate (TMP).</text>
</comment>
<evidence type="ECO:0000256" key="2">
    <source>
        <dbReference type="ARBA" id="ARBA00022679"/>
    </source>
</evidence>
<feature type="binding site" evidence="9">
    <location>
        <position position="74"/>
    </location>
    <ligand>
        <name>4-amino-2-methyl-5-(diphosphooxymethyl)pyrimidine</name>
        <dbReference type="ChEBI" id="CHEBI:57841"/>
    </ligand>
</feature>
<accession>A0ABW4LWZ2</accession>
<comment type="cofactor">
    <cofactor evidence="9">
        <name>Mg(2+)</name>
        <dbReference type="ChEBI" id="CHEBI:18420"/>
    </cofactor>
    <text evidence="9">Binds 1 Mg(2+) ion per subunit.</text>
</comment>
<comment type="caution">
    <text evidence="13">The sequence shown here is derived from an EMBL/GenBank/DDBJ whole genome shotgun (WGS) entry which is preliminary data.</text>
</comment>
<dbReference type="Pfam" id="PF02581">
    <property type="entry name" value="TMP-TENI"/>
    <property type="match status" value="1"/>
</dbReference>
<protein>
    <recommendedName>
        <fullName evidence="9">Thiamine-phosphate synthase</fullName>
        <shortName evidence="9">TP synthase</shortName>
        <shortName evidence="9">TPS</shortName>
        <ecNumber evidence="9">2.5.1.3</ecNumber>
    </recommendedName>
    <alternativeName>
        <fullName evidence="9">Thiamine-phosphate pyrophosphorylase</fullName>
        <shortName evidence="9">TMP pyrophosphorylase</shortName>
        <shortName evidence="9">TMP-PPase</shortName>
    </alternativeName>
</protein>
<evidence type="ECO:0000313" key="13">
    <source>
        <dbReference type="EMBL" id="MFD1739076.1"/>
    </source>
</evidence>
<dbReference type="PANTHER" id="PTHR20857:SF15">
    <property type="entry name" value="THIAMINE-PHOSPHATE SYNTHASE"/>
    <property type="match status" value="1"/>
</dbReference>
<dbReference type="PANTHER" id="PTHR20857">
    <property type="entry name" value="THIAMINE-PHOSPHATE PYROPHOSPHORYLASE"/>
    <property type="match status" value="1"/>
</dbReference>
<feature type="binding site" evidence="9">
    <location>
        <begin position="190"/>
        <end position="191"/>
    </location>
    <ligand>
        <name>2-[(2R,5Z)-2-carboxy-4-methylthiazol-5(2H)-ylidene]ethyl phosphate</name>
        <dbReference type="ChEBI" id="CHEBI:62899"/>
    </ligand>
</feature>
<evidence type="ECO:0000256" key="10">
    <source>
        <dbReference type="RuleBase" id="RU003826"/>
    </source>
</evidence>
<reference evidence="14" key="1">
    <citation type="journal article" date="2019" name="Int. J. Syst. Evol. Microbiol.">
        <title>The Global Catalogue of Microorganisms (GCM) 10K type strain sequencing project: providing services to taxonomists for standard genome sequencing and annotation.</title>
        <authorList>
            <consortium name="The Broad Institute Genomics Platform"/>
            <consortium name="The Broad Institute Genome Sequencing Center for Infectious Disease"/>
            <person name="Wu L."/>
            <person name="Ma J."/>
        </authorList>
    </citation>
    <scope>NUCLEOTIDE SEQUENCE [LARGE SCALE GENOMIC DNA]</scope>
    <source>
        <strain evidence="14">CCUG 49339</strain>
    </source>
</reference>
<dbReference type="InterPro" id="IPR013785">
    <property type="entry name" value="Aldolase_TIM"/>
</dbReference>
<dbReference type="EMBL" id="JBHUEM010000052">
    <property type="protein sequence ID" value="MFD1739076.1"/>
    <property type="molecule type" value="Genomic_DNA"/>
</dbReference>
<comment type="catalytic activity">
    <reaction evidence="7 9 10">
        <text>2-(2-carboxy-4-methylthiazol-5-yl)ethyl phosphate + 4-amino-2-methyl-5-(diphosphooxymethyl)pyrimidine + 2 H(+) = thiamine phosphate + CO2 + diphosphate</text>
        <dbReference type="Rhea" id="RHEA:47848"/>
        <dbReference type="ChEBI" id="CHEBI:15378"/>
        <dbReference type="ChEBI" id="CHEBI:16526"/>
        <dbReference type="ChEBI" id="CHEBI:33019"/>
        <dbReference type="ChEBI" id="CHEBI:37575"/>
        <dbReference type="ChEBI" id="CHEBI:57841"/>
        <dbReference type="ChEBI" id="CHEBI:62890"/>
        <dbReference type="EC" id="2.5.1.3"/>
    </reaction>
</comment>
<feature type="binding site" evidence="9">
    <location>
        <position position="94"/>
    </location>
    <ligand>
        <name>Mg(2+)</name>
        <dbReference type="ChEBI" id="CHEBI:18420"/>
    </ligand>
</feature>
<dbReference type="InterPro" id="IPR022998">
    <property type="entry name" value="ThiamineP_synth_TenI"/>
</dbReference>
<proteinExistence type="inferred from homology"/>
<dbReference type="Gene3D" id="3.20.20.70">
    <property type="entry name" value="Aldolase class I"/>
    <property type="match status" value="1"/>
</dbReference>
<dbReference type="RefSeq" id="WP_377930299.1">
    <property type="nucleotide sequence ID" value="NZ_JBHUEM010000052.1"/>
</dbReference>
<gene>
    <name evidence="9 13" type="primary">thiE</name>
    <name evidence="13" type="ORF">ACFSCX_21435</name>
</gene>